<keyword evidence="2" id="KW-1185">Reference proteome</keyword>
<accession>A0A849C9G9</accession>
<sequence>MTKADVPEWPSWLGEVVISISVFRCGQRRGMGSLAHRQLLPISEFFP</sequence>
<gene>
    <name evidence="1" type="ORF">HLB23_31730</name>
</gene>
<comment type="caution">
    <text evidence="1">The sequence shown here is derived from an EMBL/GenBank/DDBJ whole genome shotgun (WGS) entry which is preliminary data.</text>
</comment>
<organism evidence="1 2">
    <name type="scientific">Nocardia uniformis</name>
    <dbReference type="NCBI Taxonomy" id="53432"/>
    <lineage>
        <taxon>Bacteria</taxon>
        <taxon>Bacillati</taxon>
        <taxon>Actinomycetota</taxon>
        <taxon>Actinomycetes</taxon>
        <taxon>Mycobacteriales</taxon>
        <taxon>Nocardiaceae</taxon>
        <taxon>Nocardia</taxon>
    </lineage>
</organism>
<dbReference type="AlphaFoldDB" id="A0A849C9G9"/>
<evidence type="ECO:0000313" key="1">
    <source>
        <dbReference type="EMBL" id="NNH74368.1"/>
    </source>
</evidence>
<reference evidence="1 2" key="1">
    <citation type="submission" date="2020-05" db="EMBL/GenBank/DDBJ databases">
        <title>MicrobeNet Type strains.</title>
        <authorList>
            <person name="Nicholson A.C."/>
        </authorList>
    </citation>
    <scope>NUCLEOTIDE SEQUENCE [LARGE SCALE GENOMIC DNA]</scope>
    <source>
        <strain evidence="1 2">JCM 3224</strain>
    </source>
</reference>
<dbReference type="Proteomes" id="UP000586827">
    <property type="component" value="Unassembled WGS sequence"/>
</dbReference>
<dbReference type="EMBL" id="JABELX010000013">
    <property type="protein sequence ID" value="NNH74368.1"/>
    <property type="molecule type" value="Genomic_DNA"/>
</dbReference>
<proteinExistence type="predicted"/>
<protein>
    <submittedName>
        <fullName evidence="1">Uncharacterized protein</fullName>
    </submittedName>
</protein>
<dbReference type="RefSeq" id="WP_157552812.1">
    <property type="nucleotide sequence ID" value="NZ_JABELX010000013.1"/>
</dbReference>
<name>A0A849C9G9_9NOCA</name>
<evidence type="ECO:0000313" key="2">
    <source>
        <dbReference type="Proteomes" id="UP000586827"/>
    </source>
</evidence>